<reference evidence="2 3" key="1">
    <citation type="submission" date="2024-01" db="EMBL/GenBank/DDBJ databases">
        <title>Genome assemblies of Stephania.</title>
        <authorList>
            <person name="Yang L."/>
        </authorList>
    </citation>
    <scope>NUCLEOTIDE SEQUENCE [LARGE SCALE GENOMIC DNA]</scope>
    <source>
        <strain evidence="2">QJT</strain>
        <tissue evidence="2">Leaf</tissue>
    </source>
</reference>
<proteinExistence type="predicted"/>
<gene>
    <name evidence="2" type="ORF">Sjap_020569</name>
</gene>
<feature type="region of interest" description="Disordered" evidence="1">
    <location>
        <begin position="33"/>
        <end position="53"/>
    </location>
</feature>
<dbReference type="EMBL" id="JBBNAE010000008">
    <property type="protein sequence ID" value="KAK9103315.1"/>
    <property type="molecule type" value="Genomic_DNA"/>
</dbReference>
<evidence type="ECO:0000313" key="2">
    <source>
        <dbReference type="EMBL" id="KAK9103315.1"/>
    </source>
</evidence>
<dbReference type="AlphaFoldDB" id="A0AAP0F0X6"/>
<evidence type="ECO:0000256" key="1">
    <source>
        <dbReference type="SAM" id="MobiDB-lite"/>
    </source>
</evidence>
<dbReference type="Proteomes" id="UP001417504">
    <property type="component" value="Unassembled WGS sequence"/>
</dbReference>
<sequence length="53" mass="5739">MWSRGHVLYRNNNINYNFSLGLALATRGQGINSTIPSDTSVPTILNSQSNASS</sequence>
<comment type="caution">
    <text evidence="2">The sequence shown here is derived from an EMBL/GenBank/DDBJ whole genome shotgun (WGS) entry which is preliminary data.</text>
</comment>
<organism evidence="2 3">
    <name type="scientific">Stephania japonica</name>
    <dbReference type="NCBI Taxonomy" id="461633"/>
    <lineage>
        <taxon>Eukaryota</taxon>
        <taxon>Viridiplantae</taxon>
        <taxon>Streptophyta</taxon>
        <taxon>Embryophyta</taxon>
        <taxon>Tracheophyta</taxon>
        <taxon>Spermatophyta</taxon>
        <taxon>Magnoliopsida</taxon>
        <taxon>Ranunculales</taxon>
        <taxon>Menispermaceae</taxon>
        <taxon>Menispermoideae</taxon>
        <taxon>Cissampelideae</taxon>
        <taxon>Stephania</taxon>
    </lineage>
</organism>
<protein>
    <submittedName>
        <fullName evidence="2">Uncharacterized protein</fullName>
    </submittedName>
</protein>
<name>A0AAP0F0X6_9MAGN</name>
<accession>A0AAP0F0X6</accession>
<keyword evidence="3" id="KW-1185">Reference proteome</keyword>
<evidence type="ECO:0000313" key="3">
    <source>
        <dbReference type="Proteomes" id="UP001417504"/>
    </source>
</evidence>